<feature type="transmembrane region" description="Helical" evidence="1">
    <location>
        <begin position="30"/>
        <end position="51"/>
    </location>
</feature>
<dbReference type="Proteomes" id="UP000662873">
    <property type="component" value="Chromosome"/>
</dbReference>
<dbReference type="EMBL" id="AP021858">
    <property type="protein sequence ID" value="BBO22953.1"/>
    <property type="molecule type" value="Genomic_DNA"/>
</dbReference>
<proteinExistence type="predicted"/>
<evidence type="ECO:0000313" key="2">
    <source>
        <dbReference type="EMBL" id="BBO22953.1"/>
    </source>
</evidence>
<feature type="transmembrane region" description="Helical" evidence="1">
    <location>
        <begin position="340"/>
        <end position="362"/>
    </location>
</feature>
<name>A0A809R5V2_9BACT</name>
<dbReference type="AlphaFoldDB" id="A0A809R5V2"/>
<evidence type="ECO:0000256" key="1">
    <source>
        <dbReference type="SAM" id="Phobius"/>
    </source>
</evidence>
<protein>
    <submittedName>
        <fullName evidence="2">Uncharacterized protein</fullName>
    </submittedName>
</protein>
<accession>A0A809R5V2</accession>
<gene>
    <name evidence="2" type="ORF">NPRO_05480</name>
</gene>
<keyword evidence="1" id="KW-1133">Transmembrane helix</keyword>
<feature type="transmembrane region" description="Helical" evidence="1">
    <location>
        <begin position="280"/>
        <end position="296"/>
    </location>
</feature>
<keyword evidence="1" id="KW-0472">Membrane</keyword>
<feature type="transmembrane region" description="Helical" evidence="1">
    <location>
        <begin position="132"/>
        <end position="156"/>
    </location>
</feature>
<sequence>MSKPTPQPSPAPIIDPKDAFVQFLDSVARFLFWAGTVATLISLGFLIYTFQTFMSGGAGLNQDLALSNIGLFKNILLAGVLALSVGATFTFWGEEVLGFLQLLGAGALFFAPIYLPMVLAGGQTPTPVSAEALAAMQFAGGIFGLVAIAVTIIDIIQRIQLRSQQGARADQLKYGKGIKEEKDIQDVFMGKCWQLPFCRKFVRERCPIYHSRRTCWREQVGCMCEEQVIRDAMSGKVIPKDAVQAAKFIPINNKLTPSQKQERCRQCVIYNEHQKHKYKLILPVATAVFVGLYLLFRGPLLEMTSQLLVTIDRMIGRATFRSDANVAQQITDSGMHFQEVLLICLSLIVFTYVLKLVEFLIFKLKV</sequence>
<feature type="transmembrane region" description="Helical" evidence="1">
    <location>
        <begin position="71"/>
        <end position="92"/>
    </location>
</feature>
<keyword evidence="1" id="KW-0812">Transmembrane</keyword>
<feature type="transmembrane region" description="Helical" evidence="1">
    <location>
        <begin position="99"/>
        <end position="120"/>
    </location>
</feature>
<reference evidence="2" key="1">
    <citation type="journal article" name="DNA Res.">
        <title>The physiological potential of anammox bacteria as revealed by their core genome structure.</title>
        <authorList>
            <person name="Okubo T."/>
            <person name="Toyoda A."/>
            <person name="Fukuhara K."/>
            <person name="Uchiyama I."/>
            <person name="Harigaya Y."/>
            <person name="Kuroiwa M."/>
            <person name="Suzuki T."/>
            <person name="Murakami Y."/>
            <person name="Suwa Y."/>
            <person name="Takami H."/>
        </authorList>
    </citation>
    <scope>NUCLEOTIDE SEQUENCE</scope>
    <source>
        <strain evidence="2">317325-2</strain>
    </source>
</reference>
<evidence type="ECO:0000313" key="3">
    <source>
        <dbReference type="Proteomes" id="UP000662873"/>
    </source>
</evidence>
<organism evidence="2 3">
    <name type="scientific">Candidatus Nitrosymbiomonas proteolyticus</name>
    <dbReference type="NCBI Taxonomy" id="2608984"/>
    <lineage>
        <taxon>Bacteria</taxon>
        <taxon>Bacillati</taxon>
        <taxon>Armatimonadota</taxon>
        <taxon>Armatimonadota incertae sedis</taxon>
        <taxon>Candidatus Nitrosymbiomonas</taxon>
    </lineage>
</organism>
<dbReference type="KEGG" id="npy:NPRO_05480"/>